<dbReference type="SUPFAM" id="SSF52833">
    <property type="entry name" value="Thioredoxin-like"/>
    <property type="match status" value="1"/>
</dbReference>
<reference evidence="2 3" key="1">
    <citation type="submission" date="2019-12" db="EMBL/GenBank/DDBJ databases">
        <title>Novel species isolated from a subtropical stream in China.</title>
        <authorList>
            <person name="Lu H."/>
        </authorList>
    </citation>
    <scope>NUCLEOTIDE SEQUENCE [LARGE SCALE GENOMIC DNA]</scope>
    <source>
        <strain evidence="2 3">DS3</strain>
    </source>
</reference>
<dbReference type="PROSITE" id="PS51352">
    <property type="entry name" value="THIOREDOXIN_2"/>
    <property type="match status" value="1"/>
</dbReference>
<dbReference type="EMBL" id="WWCJ01000004">
    <property type="protein sequence ID" value="MYN01685.1"/>
    <property type="molecule type" value="Genomic_DNA"/>
</dbReference>
<evidence type="ECO:0000313" key="2">
    <source>
        <dbReference type="EMBL" id="MYN01685.1"/>
    </source>
</evidence>
<evidence type="ECO:0000313" key="3">
    <source>
        <dbReference type="Proteomes" id="UP000448575"/>
    </source>
</evidence>
<dbReference type="GO" id="GO:0016209">
    <property type="term" value="F:antioxidant activity"/>
    <property type="evidence" value="ECO:0007669"/>
    <property type="project" value="InterPro"/>
</dbReference>
<dbReference type="InterPro" id="IPR000866">
    <property type="entry name" value="AhpC/TSA"/>
</dbReference>
<protein>
    <submittedName>
        <fullName evidence="2">Redoxin domain-containing protein</fullName>
    </submittedName>
</protein>
<dbReference type="GO" id="GO:0016491">
    <property type="term" value="F:oxidoreductase activity"/>
    <property type="evidence" value="ECO:0007669"/>
    <property type="project" value="InterPro"/>
</dbReference>
<name>A0A6N9HFU7_9BURK</name>
<dbReference type="RefSeq" id="WP_161024703.1">
    <property type="nucleotide sequence ID" value="NZ_WWCJ01000004.1"/>
</dbReference>
<accession>A0A6N9HFU7</accession>
<feature type="domain" description="Thioredoxin" evidence="1">
    <location>
        <begin position="44"/>
        <end position="182"/>
    </location>
</feature>
<dbReference type="InterPro" id="IPR036249">
    <property type="entry name" value="Thioredoxin-like_sf"/>
</dbReference>
<sequence length="187" mass="20587">MDSGVLYLVLGVLAFGVALALLLSLAAVDAARHLAAAGERLATPPRGEIIPAVTARPLQGGARRELPGAGMPAVLVFLSSTCPKCREKLPELANYLPHLDDAGLELWLVSREPRWRLRRFLRGSPLAAHTLRLDMRSYQALNPTLSSPFYLFVDEEGRLQTGGTIGDENWETFRQQMQERRAEQEAA</sequence>
<dbReference type="InterPro" id="IPR013766">
    <property type="entry name" value="Thioredoxin_domain"/>
</dbReference>
<dbReference type="Proteomes" id="UP000448575">
    <property type="component" value="Unassembled WGS sequence"/>
</dbReference>
<dbReference type="Gene3D" id="3.40.30.10">
    <property type="entry name" value="Glutaredoxin"/>
    <property type="match status" value="1"/>
</dbReference>
<evidence type="ECO:0000259" key="1">
    <source>
        <dbReference type="PROSITE" id="PS51352"/>
    </source>
</evidence>
<dbReference type="Pfam" id="PF00578">
    <property type="entry name" value="AhpC-TSA"/>
    <property type="match status" value="1"/>
</dbReference>
<gene>
    <name evidence="2" type="ORF">GTP41_06185</name>
</gene>
<dbReference type="AlphaFoldDB" id="A0A6N9HFU7"/>
<comment type="caution">
    <text evidence="2">The sequence shown here is derived from an EMBL/GenBank/DDBJ whole genome shotgun (WGS) entry which is preliminary data.</text>
</comment>
<proteinExistence type="predicted"/>
<keyword evidence="3" id="KW-1185">Reference proteome</keyword>
<organism evidence="2 3">
    <name type="scientific">Pseudoduganella guangdongensis</name>
    <dbReference type="NCBI Taxonomy" id="2692179"/>
    <lineage>
        <taxon>Bacteria</taxon>
        <taxon>Pseudomonadati</taxon>
        <taxon>Pseudomonadota</taxon>
        <taxon>Betaproteobacteria</taxon>
        <taxon>Burkholderiales</taxon>
        <taxon>Oxalobacteraceae</taxon>
        <taxon>Telluria group</taxon>
        <taxon>Pseudoduganella</taxon>
    </lineage>
</organism>